<name>A0ABQ7PWS1_PLUXY</name>
<evidence type="ECO:0000313" key="1">
    <source>
        <dbReference type="EMBL" id="KAG7296895.1"/>
    </source>
</evidence>
<evidence type="ECO:0000313" key="2">
    <source>
        <dbReference type="Proteomes" id="UP000823941"/>
    </source>
</evidence>
<reference evidence="1 2" key="1">
    <citation type="submission" date="2021-06" db="EMBL/GenBank/DDBJ databases">
        <title>A haploid diamondback moth (Plutella xylostella L.) genome assembly resolves 31 chromosomes and identifies a diamide resistance mutation.</title>
        <authorList>
            <person name="Ward C.M."/>
            <person name="Perry K.D."/>
            <person name="Baker G."/>
            <person name="Powis K."/>
            <person name="Heckel D.G."/>
            <person name="Baxter S.W."/>
        </authorList>
    </citation>
    <scope>NUCLEOTIDE SEQUENCE [LARGE SCALE GENOMIC DNA]</scope>
    <source>
        <strain evidence="1 2">LV</strain>
        <tissue evidence="1">Single pupa</tissue>
    </source>
</reference>
<protein>
    <submittedName>
        <fullName evidence="1">Uncharacterized protein</fullName>
    </submittedName>
</protein>
<accession>A0ABQ7PWS1</accession>
<proteinExistence type="predicted"/>
<gene>
    <name evidence="1" type="ORF">JYU34_019759</name>
</gene>
<sequence>MALHGERDLGGDGVVVVVEDDAMSPPSDVLDDDYVVSPPSDDLVSVKVTLAVTYSYRVG</sequence>
<organism evidence="1 2">
    <name type="scientific">Plutella xylostella</name>
    <name type="common">Diamondback moth</name>
    <name type="synonym">Plutella maculipennis</name>
    <dbReference type="NCBI Taxonomy" id="51655"/>
    <lineage>
        <taxon>Eukaryota</taxon>
        <taxon>Metazoa</taxon>
        <taxon>Ecdysozoa</taxon>
        <taxon>Arthropoda</taxon>
        <taxon>Hexapoda</taxon>
        <taxon>Insecta</taxon>
        <taxon>Pterygota</taxon>
        <taxon>Neoptera</taxon>
        <taxon>Endopterygota</taxon>
        <taxon>Lepidoptera</taxon>
        <taxon>Glossata</taxon>
        <taxon>Ditrysia</taxon>
        <taxon>Yponomeutoidea</taxon>
        <taxon>Plutellidae</taxon>
        <taxon>Plutella</taxon>
    </lineage>
</organism>
<dbReference type="Proteomes" id="UP000823941">
    <property type="component" value="Chromosome 27"/>
</dbReference>
<keyword evidence="2" id="KW-1185">Reference proteome</keyword>
<comment type="caution">
    <text evidence="1">The sequence shown here is derived from an EMBL/GenBank/DDBJ whole genome shotgun (WGS) entry which is preliminary data.</text>
</comment>
<dbReference type="EMBL" id="JAHIBW010000027">
    <property type="protein sequence ID" value="KAG7296895.1"/>
    <property type="molecule type" value="Genomic_DNA"/>
</dbReference>